<reference evidence="1" key="2">
    <citation type="submission" date="2020-07" db="EMBL/GenBank/DDBJ databases">
        <authorList>
            <person name="Vera ALvarez R."/>
            <person name="Arias-Moreno D.M."/>
            <person name="Jimenez-Jacinto V."/>
            <person name="Jimenez-Bremont J.F."/>
            <person name="Swaminathan K."/>
            <person name="Moose S.P."/>
            <person name="Guerrero-Gonzalez M.L."/>
            <person name="Marino-Ramirez L."/>
            <person name="Landsman D."/>
            <person name="Rodriguez-Kessler M."/>
            <person name="Delgado-Sanchez P."/>
        </authorList>
    </citation>
    <scope>NUCLEOTIDE SEQUENCE</scope>
    <source>
        <tissue evidence="1">Cladode</tissue>
    </source>
</reference>
<reference evidence="1" key="1">
    <citation type="journal article" date="2013" name="J. Plant Res.">
        <title>Effect of fungi and light on seed germination of three Opuntia species from semiarid lands of central Mexico.</title>
        <authorList>
            <person name="Delgado-Sanchez P."/>
            <person name="Jimenez-Bremont J.F."/>
            <person name="Guerrero-Gonzalez Mde L."/>
            <person name="Flores J."/>
        </authorList>
    </citation>
    <scope>NUCLEOTIDE SEQUENCE</scope>
    <source>
        <tissue evidence="1">Cladode</tissue>
    </source>
</reference>
<accession>A0A7C9EP09</accession>
<sequence>MPWRGRAFLKSHLFLTQNMLVTSRRGWQQPITRFFQLRSDSRPNTIFIWRHKLHLQFQMKIIAWSSIVLFRLQNLHTLSLPNALGFLQTTFVSLQEGLVEALAERQYELCLLQLLVH</sequence>
<dbReference type="AlphaFoldDB" id="A0A7C9EP09"/>
<evidence type="ECO:0000313" key="1">
    <source>
        <dbReference type="EMBL" id="MBA4672700.1"/>
    </source>
</evidence>
<dbReference type="EMBL" id="GISG01256211">
    <property type="protein sequence ID" value="MBA4672700.1"/>
    <property type="molecule type" value="Transcribed_RNA"/>
</dbReference>
<name>A0A7C9EP09_OPUST</name>
<organism evidence="1">
    <name type="scientific">Opuntia streptacantha</name>
    <name type="common">Prickly pear cactus</name>
    <name type="synonym">Opuntia cardona</name>
    <dbReference type="NCBI Taxonomy" id="393608"/>
    <lineage>
        <taxon>Eukaryota</taxon>
        <taxon>Viridiplantae</taxon>
        <taxon>Streptophyta</taxon>
        <taxon>Embryophyta</taxon>
        <taxon>Tracheophyta</taxon>
        <taxon>Spermatophyta</taxon>
        <taxon>Magnoliopsida</taxon>
        <taxon>eudicotyledons</taxon>
        <taxon>Gunneridae</taxon>
        <taxon>Pentapetalae</taxon>
        <taxon>Caryophyllales</taxon>
        <taxon>Cactineae</taxon>
        <taxon>Cactaceae</taxon>
        <taxon>Opuntioideae</taxon>
        <taxon>Opuntia</taxon>
    </lineage>
</organism>
<protein>
    <submittedName>
        <fullName evidence="1">Uncharacterized protein</fullName>
    </submittedName>
</protein>
<proteinExistence type="predicted"/>